<protein>
    <submittedName>
        <fullName evidence="3">Transmembrane protein, putative</fullName>
    </submittedName>
</protein>
<evidence type="ECO:0000256" key="1">
    <source>
        <dbReference type="SAM" id="Phobius"/>
    </source>
</evidence>
<gene>
    <name evidence="3" type="ORF">TTHERM_000284229</name>
</gene>
<dbReference type="SUPFAM" id="SSF57184">
    <property type="entry name" value="Growth factor receptor domain"/>
    <property type="match status" value="1"/>
</dbReference>
<keyword evidence="1" id="KW-1133">Transmembrane helix</keyword>
<dbReference type="EMBL" id="GG662656">
    <property type="protein sequence ID" value="EWS73884.1"/>
    <property type="molecule type" value="Genomic_DNA"/>
</dbReference>
<feature type="transmembrane region" description="Helical" evidence="1">
    <location>
        <begin position="2718"/>
        <end position="2736"/>
    </location>
</feature>
<name>W7XJ61_TETTS</name>
<dbReference type="Gene3D" id="2.10.220.10">
    <property type="entry name" value="Hormone Receptor, Insulin-like Growth Factor Receptor 1, Chain A, domain 2"/>
    <property type="match status" value="1"/>
</dbReference>
<feature type="chain" id="PRO_5004906100" evidence="2">
    <location>
        <begin position="20"/>
        <end position="2976"/>
    </location>
</feature>
<dbReference type="SUPFAM" id="SSF50978">
    <property type="entry name" value="WD40 repeat-like"/>
    <property type="match status" value="1"/>
</dbReference>
<proteinExistence type="predicted"/>
<keyword evidence="2" id="KW-0732">Signal</keyword>
<feature type="transmembrane region" description="Helical" evidence="1">
    <location>
        <begin position="2641"/>
        <end position="2661"/>
    </location>
</feature>
<dbReference type="KEGG" id="tet:TTHERM_000284229"/>
<dbReference type="InterPro" id="IPR006212">
    <property type="entry name" value="Furin_repeat"/>
</dbReference>
<evidence type="ECO:0000256" key="2">
    <source>
        <dbReference type="SAM" id="SignalP"/>
    </source>
</evidence>
<dbReference type="OrthoDB" id="9981301at2759"/>
<feature type="transmembrane region" description="Helical" evidence="1">
    <location>
        <begin position="2592"/>
        <end position="2610"/>
    </location>
</feature>
<feature type="transmembrane region" description="Helical" evidence="1">
    <location>
        <begin position="2779"/>
        <end position="2797"/>
    </location>
</feature>
<feature type="signal peptide" evidence="2">
    <location>
        <begin position="1"/>
        <end position="19"/>
    </location>
</feature>
<dbReference type="GeneID" id="24438200"/>
<dbReference type="InterPro" id="IPR009030">
    <property type="entry name" value="Growth_fac_rcpt_cys_sf"/>
</dbReference>
<dbReference type="InParanoid" id="W7XJ61"/>
<dbReference type="RefSeq" id="XP_012653631.1">
    <property type="nucleotide sequence ID" value="XM_012798177.1"/>
</dbReference>
<dbReference type="PANTHER" id="PTHR11319:SF35">
    <property type="entry name" value="OUTER MEMBRANE PROTEIN PMPC-RELATED"/>
    <property type="match status" value="1"/>
</dbReference>
<keyword evidence="4" id="KW-1185">Reference proteome</keyword>
<sequence>MIMYMKFQLLLISLNLVFSSDQACPQGQGFDPYQNQCFKCSQNCETCQVGLNPSYNSYSEQYQTCQQCQSAFYLSEDQRSCLSDCEYYFDPQQNQCQQCQLEGCLLCTTQNTCKVCKENFQLKDGICVSDCLGQQQFLIQDSQCSFQCGLGQTQNNQFSTCQTINKCPIQYSESNYCHTYQVIYKQTILSIEKYIDNNSQEIMVSYDNIGNIKFWRYITPVISFLSEIQPTLSNPDNSLFCKLSQKQFYLCVYPQYIQAFDLKSPQIQEIRALQQSSNGILSLLDFVSYNGTDYICVNSEQNVLLFKVVNIFNNNSSLDWSKSSIQFQADSSYYICIVQFTQEILIYKSAEIWIDSSGKNQTGVLYKQQQAICYLYNNYNAIFRATEKIYILTGANNYAILILNEKSVQNCQEFIIQNMDTSNYFVSFMSSETKIMFILQNYQVSYNNLSYKLFNITQSIDGDCQVSEIVSFQQNTEMIQNQIFGDIVLYANSFQSNYIFKQDLNLLTTKQYFFNSYIYSIHIVDRDIVITTEENNIASITLNDNQSYKIDKQTICKTQYNPYQHFGMHAINIYDSQGNKYGLQGFQGSLQLRDMRNGEIILSTNYILLFNPLQNKLKNKIYLFLNGGILIIDFTKDPQNESEFLTQIVTPRASSNGIPFFDDDENFYIYNFDYINWKSVVAYTSNGQIIKEIPARLDLTYSQAYRFFYQAKKIVCLVDQTDAILSYFDFINFTTYDFKLFNGQQAENLLYANQIIDENIICITANNMFIIDFLDNNLIPLQVQYSAYGNVIYQIVYGDFILASYNLKKIQIIHYPSSSESVIQCSQSVSQIITFYDQIHFGFIQGLNLNVYSLSQNLIKQVFQIQLPSISCEQQMITYFSSNELSQEVIYLDQDNSGICSIYGNIGINDYQVQMKVPGQMYLDYISLSKLNYINLVSCIDISANKIYLVLRDSQNNMFLGSTLYKQQLNINIIAQINQPTLINIQGIQSYGNYQTIYFDNGFIIYKNESILQMIDNIPSYINQFIIDFQEDILVISNSLCQWFVFKFSTGQFMYDMPQDSNYNPLLKCTSSFDRVNKNILFKQTTQITSFSYSQNTTNWFLTTQILGNTNMDIDIDQIFYYEHPINAVVSPNQKLLIQIMYLDDKYTTSDTQVRSIDISQYSQTFSQYNQQTKFTIIEDFQKDILIIVFADNIFFIKISQTQIIHYLNFQENLSQSKADGQITYISLDKQSNILACTTQENILIYDYSSIVFYDYQNFYLGPQNADLINYITQGRNQNDNLIAFAREFNYNKISFYQVSLQNQTITPFLSLDVTEYLDLQFTLKGGPLGQTSNINNSTKYNYRIIQIQKQVTNDLYYQYYALLEELSFFPILILQNTIASTLYLQILDYESKMINLISSQFQQVMNDCNIRNQTVYCFDQQGINLIEISIQDPKSFKITQISQLDQQLIFYCNNIVFSWNPSQNKLSKFQMVNNIQQLKIGNQYILLELEYTFDITLVAINQDGALVKSLYNLIQPAQKLRDLSSSNQIPHFYNKKYEESKISEQISQFLVLQTFGQANIYSLIDFSLYLTIRSLNITNIQQIQILSKSIMLLASKAEIQVYYFSKNNYNLLQSFQASLPIIGYATLNSLQQLNIFQLSMVISSNNDIRLLQYTLTTDQNVDSQIYTSNQQCVLTFSDYVQDLSLLQYTVKIQAIQDQFVSKNYANIQVIEIYFIPQTSLYLRQDIFQTLTSSNFTLRLYSDSQNALVYLINQNYNNINAIFNPSIVYLEILNMMLTIPQQPQNKQLITPIAIDINNSKSLLSISMTNTIVDLDSQVCIIFQNMNELIFSNSEFITSQHLITSSSYNTCMILIKNVNFVYLDRLTFKNFTIQNKSSSLKYVIAFDSIQNLSISNIAILKSNLQINSIFNFQNIGNLTLNNILVNITKSSGSIISSSNINSFFIQSLQIYDSQFEGKSYSLIQTMGSLINNLQNITVKNISGPSLIQIQEQFYNKVIVIVSQVTINDLSVINSQFNDQQNPSIYVSSLNTDVENMSIQNGIFNSDIYSSIIFLNSFQHKNLDSQLDSQSCLIQQSQFNNNNLQTGQVIYVFQHSEVTFNYLIVNMNQLLESFYGTVSFDTTQNIIINNSLFSNNTVQKGCGGGIYITNSQVQLNNCTICYNYAVIGGGIRYQEMNSSLIYKDKQYKYRRLDIQQSQIFNNKALLFGQQITSYPKSFKFHKNYTQMLSQVVSGSTLSQPLIFYLVDEFEEVVNYPLNIETNKIHQLIIQEFQGYDILIVNQDESKMHIQGGIQIYNNYITFQPQITSNPSSKQFLQIQLSSKVPIYDFQQNYFKVSSIESIIYLKFLPCQAGQIPKQEFNLISCYECPQGTYSFISSFSNSDTYQCSHCPEQASYCEKDIIVLQDGYWRLNPQSSKVFACSNPSNCIQTQNQQNYNLSSIMPQEQFEKSICSVGHIGALCESCDINNQLWGNQYSKSSNLSCIKCKDNYIDIITYFLLYLAILGYLSFSFRKIQRFTTQKCLFLYIKRLNFICIGKSSESDQNTVATKILINYVQIITIIFQFTNFSPYLRQIISIFGDSSSDSIFKIYNIKCSFIFLWLFFSPSLINYFVQQLSCVQIGDYSYVITDKQYICFGHDHKQNIFYILIPSLVLLYLLLPLFFFKKLKQKRTCLTKIENIKVYGILFYEYRKEKYYWEIIKTTQKSLIYLCTFVDNIGQKALVSLSILFLYGIASFFSRPYNSIQLNNLDLMATILQFNSIVLAIIINLMENTVWESISTTIIFFFNFMFIVKIMMKVILREIPLDIKQRNFFHWLLIKIKNIFPKFLTAQIIIQSSNKFQVMRRWSKIQKEVFKYMKLKKRNSNKQQNNDQADEIIEEDDENTNLIIEMNQQTSLFGLSNSVLKSQNTSYISLQSKIDGKFSTEKDNLKSEKFQLVKTDDEFINYFDENSVANSPTSFLAKKQSKNMNFFEPQQTQYK</sequence>
<keyword evidence="1 3" id="KW-0812">Transmembrane</keyword>
<dbReference type="Proteomes" id="UP000009168">
    <property type="component" value="Unassembled WGS sequence"/>
</dbReference>
<feature type="transmembrane region" description="Helical" evidence="1">
    <location>
        <begin position="2748"/>
        <end position="2767"/>
    </location>
</feature>
<dbReference type="PANTHER" id="PTHR11319">
    <property type="entry name" value="G PROTEIN-COUPLED RECEPTOR-RELATED"/>
    <property type="match status" value="1"/>
</dbReference>
<dbReference type="CDD" id="cd00064">
    <property type="entry name" value="FU"/>
    <property type="match status" value="1"/>
</dbReference>
<dbReference type="SMART" id="SM00261">
    <property type="entry name" value="FU"/>
    <property type="match status" value="2"/>
</dbReference>
<evidence type="ECO:0000313" key="4">
    <source>
        <dbReference type="Proteomes" id="UP000009168"/>
    </source>
</evidence>
<organism evidence="3 4">
    <name type="scientific">Tetrahymena thermophila (strain SB210)</name>
    <dbReference type="NCBI Taxonomy" id="312017"/>
    <lineage>
        <taxon>Eukaryota</taxon>
        <taxon>Sar</taxon>
        <taxon>Alveolata</taxon>
        <taxon>Ciliophora</taxon>
        <taxon>Intramacronucleata</taxon>
        <taxon>Oligohymenophorea</taxon>
        <taxon>Hymenostomatida</taxon>
        <taxon>Tetrahymenina</taxon>
        <taxon>Tetrahymenidae</taxon>
        <taxon>Tetrahymena</taxon>
    </lineage>
</organism>
<keyword evidence="1" id="KW-0472">Membrane</keyword>
<dbReference type="InterPro" id="IPR036322">
    <property type="entry name" value="WD40_repeat_dom_sf"/>
</dbReference>
<reference evidence="4" key="1">
    <citation type="journal article" date="2006" name="PLoS Biol.">
        <title>Macronuclear genome sequence of the ciliate Tetrahymena thermophila, a model eukaryote.</title>
        <authorList>
            <person name="Eisen J.A."/>
            <person name="Coyne R.S."/>
            <person name="Wu M."/>
            <person name="Wu D."/>
            <person name="Thiagarajan M."/>
            <person name="Wortman J.R."/>
            <person name="Badger J.H."/>
            <person name="Ren Q."/>
            <person name="Amedeo P."/>
            <person name="Jones K.M."/>
            <person name="Tallon L.J."/>
            <person name="Delcher A.L."/>
            <person name="Salzberg S.L."/>
            <person name="Silva J.C."/>
            <person name="Haas B.J."/>
            <person name="Majoros W.H."/>
            <person name="Farzad M."/>
            <person name="Carlton J.M."/>
            <person name="Smith R.K. Jr."/>
            <person name="Garg J."/>
            <person name="Pearlman R.E."/>
            <person name="Karrer K.M."/>
            <person name="Sun L."/>
            <person name="Manning G."/>
            <person name="Elde N.C."/>
            <person name="Turkewitz A.P."/>
            <person name="Asai D.J."/>
            <person name="Wilkes D.E."/>
            <person name="Wang Y."/>
            <person name="Cai H."/>
            <person name="Collins K."/>
            <person name="Stewart B.A."/>
            <person name="Lee S.R."/>
            <person name="Wilamowska K."/>
            <person name="Weinberg Z."/>
            <person name="Ruzzo W.L."/>
            <person name="Wloga D."/>
            <person name="Gaertig J."/>
            <person name="Frankel J."/>
            <person name="Tsao C.-C."/>
            <person name="Gorovsky M.A."/>
            <person name="Keeling P.J."/>
            <person name="Waller R.F."/>
            <person name="Patron N.J."/>
            <person name="Cherry J.M."/>
            <person name="Stover N.A."/>
            <person name="Krieger C.J."/>
            <person name="del Toro C."/>
            <person name="Ryder H.F."/>
            <person name="Williamson S.C."/>
            <person name="Barbeau R.A."/>
            <person name="Hamilton E.P."/>
            <person name="Orias E."/>
        </authorList>
    </citation>
    <scope>NUCLEOTIDE SEQUENCE [LARGE SCALE GENOMIC DNA]</scope>
    <source>
        <strain evidence="4">SB210</strain>
    </source>
</reference>
<evidence type="ECO:0000313" key="3">
    <source>
        <dbReference type="EMBL" id="EWS73884.1"/>
    </source>
</evidence>
<accession>W7XJ61</accession>
<feature type="transmembrane region" description="Helical" evidence="1">
    <location>
        <begin position="2491"/>
        <end position="2509"/>
    </location>
</feature>